<proteinExistence type="predicted"/>
<feature type="compositionally biased region" description="Basic residues" evidence="1">
    <location>
        <begin position="45"/>
        <end position="59"/>
    </location>
</feature>
<feature type="compositionally biased region" description="Low complexity" evidence="1">
    <location>
        <begin position="30"/>
        <end position="43"/>
    </location>
</feature>
<evidence type="ECO:0000256" key="1">
    <source>
        <dbReference type="SAM" id="MobiDB-lite"/>
    </source>
</evidence>
<gene>
    <name evidence="2" type="ORF">Tci_923512</name>
</gene>
<organism evidence="2">
    <name type="scientific">Tanacetum cinerariifolium</name>
    <name type="common">Dalmatian daisy</name>
    <name type="synonym">Chrysanthemum cinerariifolium</name>
    <dbReference type="NCBI Taxonomy" id="118510"/>
    <lineage>
        <taxon>Eukaryota</taxon>
        <taxon>Viridiplantae</taxon>
        <taxon>Streptophyta</taxon>
        <taxon>Embryophyta</taxon>
        <taxon>Tracheophyta</taxon>
        <taxon>Spermatophyta</taxon>
        <taxon>Magnoliopsida</taxon>
        <taxon>eudicotyledons</taxon>
        <taxon>Gunneridae</taxon>
        <taxon>Pentapetalae</taxon>
        <taxon>asterids</taxon>
        <taxon>campanulids</taxon>
        <taxon>Asterales</taxon>
        <taxon>Asteraceae</taxon>
        <taxon>Asteroideae</taxon>
        <taxon>Anthemideae</taxon>
        <taxon>Anthemidinae</taxon>
        <taxon>Tanacetum</taxon>
    </lineage>
</organism>
<dbReference type="AlphaFoldDB" id="A0A699WXN8"/>
<feature type="non-terminal residue" evidence="2">
    <location>
        <position position="1"/>
    </location>
</feature>
<feature type="region of interest" description="Disordered" evidence="1">
    <location>
        <begin position="30"/>
        <end position="60"/>
    </location>
</feature>
<evidence type="ECO:0000313" key="2">
    <source>
        <dbReference type="EMBL" id="GFD51543.1"/>
    </source>
</evidence>
<protein>
    <submittedName>
        <fullName evidence="2">Uncharacterized protein</fullName>
    </submittedName>
</protein>
<reference evidence="2" key="1">
    <citation type="journal article" date="2019" name="Sci. Rep.">
        <title>Draft genome of Tanacetum cinerariifolium, the natural source of mosquito coil.</title>
        <authorList>
            <person name="Yamashiro T."/>
            <person name="Shiraishi A."/>
            <person name="Satake H."/>
            <person name="Nakayama K."/>
        </authorList>
    </citation>
    <scope>NUCLEOTIDE SEQUENCE</scope>
</reference>
<name>A0A699WXN8_TANCI</name>
<comment type="caution">
    <text evidence="2">The sequence shown here is derived from an EMBL/GenBank/DDBJ whole genome shotgun (WGS) entry which is preliminary data.</text>
</comment>
<accession>A0A699WXN8</accession>
<feature type="non-terminal residue" evidence="2">
    <location>
        <position position="112"/>
    </location>
</feature>
<sequence>RAQCAHGGVCAAGGGAAVWAAPYGAAGAGHRAGLAGHRGADAAGRQRRRQRRARRRGQRLVRPLHCGGHGRLWSQCQRYQAPPARHDAGGRDLAAAAYYWGAGAGVSAAGHG</sequence>
<dbReference type="EMBL" id="BKCJ011771559">
    <property type="protein sequence ID" value="GFD51543.1"/>
    <property type="molecule type" value="Genomic_DNA"/>
</dbReference>